<sequence>MNSELYCWDVERVADSKISNRFCAFRISACRLPPRRIPSYSKMASKAFFSTKLKDLPAFMSKTLSAEGICAMATDYSKTFLHVDSHAPVLHMAVGVFTIGYAMTCFKPRVLNSHGGI</sequence>
<keyword evidence="2" id="KW-1185">Reference proteome</keyword>
<evidence type="ECO:0000313" key="2">
    <source>
        <dbReference type="Proteomes" id="UP001190700"/>
    </source>
</evidence>
<protein>
    <submittedName>
        <fullName evidence="1">Uncharacterized protein</fullName>
    </submittedName>
</protein>
<dbReference type="Proteomes" id="UP001190700">
    <property type="component" value="Unassembled WGS sequence"/>
</dbReference>
<evidence type="ECO:0000313" key="1">
    <source>
        <dbReference type="EMBL" id="KAK3269985.1"/>
    </source>
</evidence>
<dbReference type="EMBL" id="LGRX02010629">
    <property type="protein sequence ID" value="KAK3269985.1"/>
    <property type="molecule type" value="Genomic_DNA"/>
</dbReference>
<gene>
    <name evidence="1" type="ORF">CYMTET_21596</name>
</gene>
<reference evidence="1 2" key="1">
    <citation type="journal article" date="2015" name="Genome Biol. Evol.">
        <title>Comparative Genomics of a Bacterivorous Green Alga Reveals Evolutionary Causalities and Consequences of Phago-Mixotrophic Mode of Nutrition.</title>
        <authorList>
            <person name="Burns J.A."/>
            <person name="Paasch A."/>
            <person name="Narechania A."/>
            <person name="Kim E."/>
        </authorList>
    </citation>
    <scope>NUCLEOTIDE SEQUENCE [LARGE SCALE GENOMIC DNA]</scope>
    <source>
        <strain evidence="1 2">PLY_AMNH</strain>
    </source>
</reference>
<comment type="caution">
    <text evidence="1">The sequence shown here is derived from an EMBL/GenBank/DDBJ whole genome shotgun (WGS) entry which is preliminary data.</text>
</comment>
<organism evidence="1 2">
    <name type="scientific">Cymbomonas tetramitiformis</name>
    <dbReference type="NCBI Taxonomy" id="36881"/>
    <lineage>
        <taxon>Eukaryota</taxon>
        <taxon>Viridiplantae</taxon>
        <taxon>Chlorophyta</taxon>
        <taxon>Pyramimonadophyceae</taxon>
        <taxon>Pyramimonadales</taxon>
        <taxon>Pyramimonadaceae</taxon>
        <taxon>Cymbomonas</taxon>
    </lineage>
</organism>
<dbReference type="AlphaFoldDB" id="A0AAE0G2I3"/>
<name>A0AAE0G2I3_9CHLO</name>
<accession>A0AAE0G2I3</accession>
<proteinExistence type="predicted"/>